<dbReference type="GO" id="GO:0006879">
    <property type="term" value="P:intracellular iron ion homeostasis"/>
    <property type="evidence" value="ECO:0007669"/>
    <property type="project" value="UniProtKB-KW"/>
</dbReference>
<evidence type="ECO:0000256" key="5">
    <source>
        <dbReference type="ARBA" id="ARBA00033787"/>
    </source>
</evidence>
<dbReference type="Proteomes" id="UP000004324">
    <property type="component" value="Unassembled WGS sequence"/>
</dbReference>
<keyword evidence="2" id="KW-0479">Metal-binding</keyword>
<keyword evidence="7" id="KW-1185">Reference proteome</keyword>
<evidence type="ECO:0000256" key="3">
    <source>
        <dbReference type="ARBA" id="ARBA00023004"/>
    </source>
</evidence>
<evidence type="ECO:0000256" key="2">
    <source>
        <dbReference type="ARBA" id="ARBA00022723"/>
    </source>
</evidence>
<dbReference type="RefSeq" id="WP_007930142.1">
    <property type="nucleotide sequence ID" value="NZ_AKVJ01000002.1"/>
</dbReference>
<dbReference type="InterPro" id="IPR054581">
    <property type="entry name" value="EncFtn-like"/>
</dbReference>
<comment type="caution">
    <text evidence="6">The sequence shown here is derived from an EMBL/GenBank/DDBJ whole genome shotgun (WGS) entry which is preliminary data.</text>
</comment>
<keyword evidence="5" id="KW-1284">Encapsulin nanocompartment</keyword>
<dbReference type="EMBL" id="AKVJ01000002">
    <property type="protein sequence ID" value="EIW20892.1"/>
    <property type="molecule type" value="Genomic_DNA"/>
</dbReference>
<evidence type="ECO:0000256" key="4">
    <source>
        <dbReference type="ARBA" id="ARBA00033738"/>
    </source>
</evidence>
<evidence type="ECO:0000313" key="6">
    <source>
        <dbReference type="EMBL" id="EIW20892.1"/>
    </source>
</evidence>
<dbReference type="SUPFAM" id="SSF47240">
    <property type="entry name" value="Ferritin-like"/>
    <property type="match status" value="1"/>
</dbReference>
<evidence type="ECO:0000313" key="7">
    <source>
        <dbReference type="Proteomes" id="UP000004324"/>
    </source>
</evidence>
<keyword evidence="1" id="KW-0409">Iron storage</keyword>
<proteinExistence type="predicted"/>
<dbReference type="OrthoDB" id="9811690at2"/>
<dbReference type="AlphaFoldDB" id="I9B6Z4"/>
<dbReference type="InterPro" id="IPR009078">
    <property type="entry name" value="Ferritin-like_SF"/>
</dbReference>
<dbReference type="Pfam" id="PF22277">
    <property type="entry name" value="EncFtn-like"/>
    <property type="match status" value="1"/>
</dbReference>
<gene>
    <name evidence="6" type="ORF">FB4_1744</name>
</gene>
<dbReference type="GO" id="GO:0140737">
    <property type="term" value="C:encapsulin nanocompartment"/>
    <property type="evidence" value="ECO:0007669"/>
    <property type="project" value="UniProtKB-SubCell"/>
</dbReference>
<comment type="subcellular location">
    <subcellularLocation>
        <location evidence="4">Encapsulin nanocompartment</location>
    </subcellularLocation>
</comment>
<keyword evidence="3" id="KW-0408">Iron</keyword>
<protein>
    <submittedName>
        <fullName evidence="6">Rubrerythrin</fullName>
    </submittedName>
</protein>
<dbReference type="PATRIC" id="fig|1149862.3.peg.18"/>
<organism evidence="6 7">
    <name type="scientific">Pelosinus fermentans B4</name>
    <dbReference type="NCBI Taxonomy" id="1149862"/>
    <lineage>
        <taxon>Bacteria</taxon>
        <taxon>Bacillati</taxon>
        <taxon>Bacillota</taxon>
        <taxon>Negativicutes</taxon>
        <taxon>Selenomonadales</taxon>
        <taxon>Sporomusaceae</taxon>
        <taxon>Pelosinus</taxon>
    </lineage>
</organism>
<dbReference type="GO" id="GO:0046872">
    <property type="term" value="F:metal ion binding"/>
    <property type="evidence" value="ECO:0007669"/>
    <property type="project" value="UniProtKB-KW"/>
</dbReference>
<reference evidence="6 7" key="1">
    <citation type="journal article" date="2012" name="J. Bacteriol.">
        <title>Draft Genome Sequences for Two Metal-Reducing Pelosinus fermentans Strains Isolated from a Cr(VI)-Contaminated Site and for Type Strain R7.</title>
        <authorList>
            <person name="Brown S.D."/>
            <person name="Podar M."/>
            <person name="Klingeman D.M."/>
            <person name="Johnson C.M."/>
            <person name="Yang Z.K."/>
            <person name="Utturkar S.M."/>
            <person name="Land M.L."/>
            <person name="Mosher J.J."/>
            <person name="Hurt R.A.Jr."/>
            <person name="Phelps T.J."/>
            <person name="Palumbo A.V."/>
            <person name="Arkin A.P."/>
            <person name="Hazen T.C."/>
            <person name="Elias D.A."/>
        </authorList>
    </citation>
    <scope>NUCLEOTIDE SEQUENCE [LARGE SCALE GENOMIC DNA]</scope>
    <source>
        <strain evidence="6 7">B4</strain>
    </source>
</reference>
<evidence type="ECO:0000256" key="1">
    <source>
        <dbReference type="ARBA" id="ARBA00022434"/>
    </source>
</evidence>
<name>I9B6Z4_9FIRM</name>
<sequence>MMAYSKTETKDESGKDAGLEQVIIWLREDLIGELEAINQYQAHIDRIDNEEVRELLEHIRDDEKEHVAEITHLLARIDVIQREKFAEDHTMAQEDRVVSGSSSDADEKVATIGNLFGKK</sequence>
<accession>I9B6Z4</accession>
<dbReference type="Gene3D" id="6.10.140.1960">
    <property type="match status" value="1"/>
</dbReference>